<gene>
    <name evidence="1" type="ORF">HYQ56_1154</name>
</gene>
<dbReference type="RefSeq" id="WP_198566540.1">
    <property type="nucleotide sequence ID" value="NZ_JACCPP010000021.1"/>
</dbReference>
<dbReference type="EMBL" id="JACCPP010000021">
    <property type="protein sequence ID" value="MBI1708173.1"/>
    <property type="molecule type" value="Genomic_DNA"/>
</dbReference>
<organism evidence="1 2">
    <name type="scientific">Lactobacillus crispatus</name>
    <dbReference type="NCBI Taxonomy" id="47770"/>
    <lineage>
        <taxon>Bacteria</taxon>
        <taxon>Bacillati</taxon>
        <taxon>Bacillota</taxon>
        <taxon>Bacilli</taxon>
        <taxon>Lactobacillales</taxon>
        <taxon>Lactobacillaceae</taxon>
        <taxon>Lactobacillus</taxon>
    </lineage>
</organism>
<dbReference type="Proteomes" id="UP001194414">
    <property type="component" value="Unassembled WGS sequence"/>
</dbReference>
<dbReference type="Pfam" id="PF09481">
    <property type="entry name" value="CRISPR_Cse1"/>
    <property type="match status" value="1"/>
</dbReference>
<evidence type="ECO:0000313" key="2">
    <source>
        <dbReference type="Proteomes" id="UP001194414"/>
    </source>
</evidence>
<dbReference type="Gene3D" id="1.10.132.100">
    <property type="match status" value="1"/>
</dbReference>
<sequence length="576" mass="66891">MSNDLSFNLVTDPWIKVLKKDYTESEVSLNELFSNSEDYLQLAGDMKSQDLAILRLLLAILLSVYTRFDADDTPYSWMDLDDKWRVTRTDNDGFNSQKLKLENTWRSLYDQKAFSKKLFDYLNLYQTKFDLFGEDPFYQVNRQVYDQNVPENKKVAKGAGTVSVKQINRLISESNNSPALFSPKSGIEKDSVNNAELVRWLITYQNFTGVTDKTKVKSKDKFSVSPGWLYSINPVYIKGKTLFDTLMLNLSLVTNDSADGTNWLNSQRPVWEYDDINDYLQQRLNGVYPDNLSELYTVWSRMIHIDWQNGQPVIFSAGLPKLDSEKQFLEPMTTWRKNKDGVVYPAAKNKNNINVAMWRNFGQYIRTKEDNNNEKKDKNNHRIPGVIGWIQELKMHNQISKHTNINIVTVAMISDGNATSQSPYAEITDNMQAKAGILFDDEPMFENRWQDKIEEEVLLAQKVVAYFYWFAKDISNIQTHSEKKKGNDDWASRKVAQLYDELNQPFYTWLSGLDINQDRNVKIKEWRETLNRLVATQAKNIFINATADEIIGGKEDNIFTIYNKLRRNVYVCLGLK</sequence>
<evidence type="ECO:0000313" key="1">
    <source>
        <dbReference type="EMBL" id="MBI1708173.1"/>
    </source>
</evidence>
<dbReference type="InterPro" id="IPR013381">
    <property type="entry name" value="CRISPR-assoc_prot_Cse1"/>
</dbReference>
<name>A0AAW4DPS0_9LACO</name>
<reference evidence="1" key="1">
    <citation type="submission" date="2020-07" db="EMBL/GenBank/DDBJ databases">
        <title>Comparative genomics analyses of Lactobacillus crispatus isolated from different ecological niches.</title>
        <authorList>
            <person name="Mancino W."/>
            <person name="Mancabelli L."/>
            <person name="Lugli G.A."/>
            <person name="Milani C."/>
            <person name="Viappiani A."/>
            <person name="Anzalone R."/>
            <person name="Longhi G."/>
            <person name="Ventura M."/>
            <person name="Turroni F."/>
        </authorList>
    </citation>
    <scope>NUCLEOTIDE SEQUENCE</scope>
    <source>
        <strain evidence="1">LB65</strain>
    </source>
</reference>
<proteinExistence type="predicted"/>
<comment type="caution">
    <text evidence="1">The sequence shown here is derived from an EMBL/GenBank/DDBJ whole genome shotgun (WGS) entry which is preliminary data.</text>
</comment>
<dbReference type="AlphaFoldDB" id="A0AAW4DPS0"/>
<accession>A0AAW4DPS0</accession>
<protein>
    <submittedName>
        <fullName evidence="1">CRISPR-associated protein, cse1</fullName>
    </submittedName>
</protein>